<protein>
    <submittedName>
        <fullName evidence="10">Subtilisin family serine protease</fullName>
    </submittedName>
</protein>
<dbReference type="InterPro" id="IPR023828">
    <property type="entry name" value="Peptidase_S8_Ser-AS"/>
</dbReference>
<keyword evidence="4 6" id="KW-0720">Serine protease</keyword>
<dbReference type="Pfam" id="PF00082">
    <property type="entry name" value="Peptidase_S8"/>
    <property type="match status" value="1"/>
</dbReference>
<dbReference type="PANTHER" id="PTHR43399:SF4">
    <property type="entry name" value="CELL WALL-ASSOCIATED PROTEASE"/>
    <property type="match status" value="1"/>
</dbReference>
<name>A0AAE4CWJ3_9ACTN</name>
<evidence type="ECO:0000313" key="10">
    <source>
        <dbReference type="EMBL" id="MDR7327280.1"/>
    </source>
</evidence>
<dbReference type="GO" id="GO:0006508">
    <property type="term" value="P:proteolysis"/>
    <property type="evidence" value="ECO:0007669"/>
    <property type="project" value="UniProtKB-KW"/>
</dbReference>
<feature type="domain" description="Peptidase S8/S53" evidence="9">
    <location>
        <begin position="203"/>
        <end position="457"/>
    </location>
</feature>
<dbReference type="InterPro" id="IPR051048">
    <property type="entry name" value="Peptidase_S8/S53_subtilisin"/>
</dbReference>
<feature type="active site" description="Charge relay system" evidence="5 6">
    <location>
        <position position="244"/>
    </location>
</feature>
<keyword evidence="2 6" id="KW-0645">Protease</keyword>
<feature type="active site" description="Charge relay system" evidence="5 6">
    <location>
        <position position="421"/>
    </location>
</feature>
<dbReference type="GO" id="GO:0004252">
    <property type="term" value="F:serine-type endopeptidase activity"/>
    <property type="evidence" value="ECO:0007669"/>
    <property type="project" value="UniProtKB-UniRule"/>
</dbReference>
<dbReference type="InterPro" id="IPR000209">
    <property type="entry name" value="Peptidase_S8/S53_dom"/>
</dbReference>
<keyword evidence="3 6" id="KW-0378">Hydrolase</keyword>
<dbReference type="PRINTS" id="PR00723">
    <property type="entry name" value="SUBTILISIN"/>
</dbReference>
<evidence type="ECO:0000256" key="2">
    <source>
        <dbReference type="ARBA" id="ARBA00022670"/>
    </source>
</evidence>
<sequence length="1148" mass="119053">MLGRLLASVLIGTTAIPVVAAPAAAAPQPVTAVPAGPAVHALTLVTGDTVTLTEAAPGRYAAGVTPAPGRETLSFHTYEVDGSVRVVPEDAIPLIGAGRVDADLFDVQRLIEQGYGDAESDTLPLIVRGGDAGLRTAGTGLRSIGATAVAPAKAALADFWKRSTTARTAGETTVYLDGRVAAALDRSTAQIGAPAAWAEGRDGTGVTVAVLDTGVDATHPDLAGKIVEARNFSAGPDAVDRHGHGTHVASTVAGSGAASGGTRRGVAPGASLLIGKVLGDDGYGMESDIISAMEWAAGSGAAVVNMSLGGDPTDGLDPMSLAVNEISADTGTLFVIAAGNAGDNGDSTVGTPGSAAAALTVGAVGRDDRVASFSSRGPRAGDLGLKPEITAPGVAIVAARAAGTAMDSPVDAHYTAASGTSMATPHVAGAAAILKQQHTGWSAEQLKAALVSTAKPTAGETVWTQGAGRVDLARATTQTVTGSPVVDFARQTVDSPAATRTVTYANAGPAAVTLTLTPPAFATAPKTVTVPAGGTATATVGVSFTRIGRLSGVLTATAPGGVVVGTAVGAVVDGPVHQVTFKPLDRDGKPAFVTGMTVFGKDSRFDVVRPVDAAGETFALQEGSYVLTAQVAQDQDSDNFVVIPELTVTGDMTVLLDARKGTPIRIETPRTAVPTSTISFYSHRVTAGGRQITNGVMHFAGTSTIYVTPTPAVRTGEFEFYSRWQLVAPQVQASVPGLGAIEAYLASTSPAPDGRRVLPLAAASAKHLRGTAVLVADDHTDDLSRYVRAGAAAVVLIQEKGVDPRTGWNPTAPDRLPLPTIAVSYEDGQRMLRGPASLDLTLTTSSPYLYDVVQISKDRIPDRITHRVTTANTQRITTRYAHNGGENWIKEQRFAWRPWQTFAWNDTSRAARTPSVREEWVSAGDSRWLHRVHHAYPWDSFGPLQTGFEGPVASYRPGTSAETWAAPVVRPADVGSSRDGDVLRLRVAEFVDGDGHYTSAYPGESTAALWRDGVKVADLVNGNQNVTTTAARAAYRLTVTTARDDEDWRFGTRTETEWGFTSATGTGDLPLLGVDYDPGLLGVRLDFTGRLSSLKVEFSTDEGRTWLRTVTIGELALVPRGGDEPVSLRVTARDTAGNTLTQTVIRAF</sequence>
<dbReference type="Gene3D" id="3.40.50.200">
    <property type="entry name" value="Peptidase S8/S53 domain"/>
    <property type="match status" value="1"/>
</dbReference>
<evidence type="ECO:0000256" key="3">
    <source>
        <dbReference type="ARBA" id="ARBA00022801"/>
    </source>
</evidence>
<evidence type="ECO:0000256" key="7">
    <source>
        <dbReference type="RuleBase" id="RU003355"/>
    </source>
</evidence>
<dbReference type="Proteomes" id="UP001183629">
    <property type="component" value="Unassembled WGS sequence"/>
</dbReference>
<keyword evidence="8" id="KW-0732">Signal</keyword>
<dbReference type="AlphaFoldDB" id="A0AAE4CWJ3"/>
<evidence type="ECO:0000256" key="8">
    <source>
        <dbReference type="SAM" id="SignalP"/>
    </source>
</evidence>
<gene>
    <name evidence="10" type="ORF">J2S44_007530</name>
</gene>
<feature type="active site" description="Charge relay system" evidence="5 6">
    <location>
        <position position="212"/>
    </location>
</feature>
<dbReference type="PROSITE" id="PS51892">
    <property type="entry name" value="SUBTILASE"/>
    <property type="match status" value="1"/>
</dbReference>
<reference evidence="10 11" key="1">
    <citation type="submission" date="2023-07" db="EMBL/GenBank/DDBJ databases">
        <title>Sequencing the genomes of 1000 actinobacteria strains.</title>
        <authorList>
            <person name="Klenk H.-P."/>
        </authorList>
    </citation>
    <scope>NUCLEOTIDE SEQUENCE [LARGE SCALE GENOMIC DNA]</scope>
    <source>
        <strain evidence="10 11">DSM 44711</strain>
    </source>
</reference>
<evidence type="ECO:0000256" key="4">
    <source>
        <dbReference type="ARBA" id="ARBA00022825"/>
    </source>
</evidence>
<dbReference type="SUPFAM" id="SSF52743">
    <property type="entry name" value="Subtilisin-like"/>
    <property type="match status" value="1"/>
</dbReference>
<comment type="caution">
    <text evidence="10">The sequence shown here is derived from an EMBL/GenBank/DDBJ whole genome shotgun (WGS) entry which is preliminary data.</text>
</comment>
<accession>A0AAE4CWJ3</accession>
<dbReference type="InterPro" id="IPR015500">
    <property type="entry name" value="Peptidase_S8_subtilisin-rel"/>
</dbReference>
<feature type="chain" id="PRO_5041987578" evidence="8">
    <location>
        <begin position="21"/>
        <end position="1148"/>
    </location>
</feature>
<dbReference type="EMBL" id="JAVDYC010000001">
    <property type="protein sequence ID" value="MDR7327280.1"/>
    <property type="molecule type" value="Genomic_DNA"/>
</dbReference>
<evidence type="ECO:0000313" key="11">
    <source>
        <dbReference type="Proteomes" id="UP001183629"/>
    </source>
</evidence>
<comment type="similarity">
    <text evidence="1 6 7">Belongs to the peptidase S8 family.</text>
</comment>
<dbReference type="RefSeq" id="WP_310424459.1">
    <property type="nucleotide sequence ID" value="NZ_JAVDYC010000001.1"/>
</dbReference>
<evidence type="ECO:0000256" key="5">
    <source>
        <dbReference type="PIRSR" id="PIRSR615500-1"/>
    </source>
</evidence>
<evidence type="ECO:0000256" key="1">
    <source>
        <dbReference type="ARBA" id="ARBA00011073"/>
    </source>
</evidence>
<proteinExistence type="inferred from homology"/>
<dbReference type="PROSITE" id="PS00137">
    <property type="entry name" value="SUBTILASE_HIS"/>
    <property type="match status" value="1"/>
</dbReference>
<dbReference type="PANTHER" id="PTHR43399">
    <property type="entry name" value="SUBTILISIN-RELATED"/>
    <property type="match status" value="1"/>
</dbReference>
<keyword evidence="11" id="KW-1185">Reference proteome</keyword>
<dbReference type="InterPro" id="IPR022398">
    <property type="entry name" value="Peptidase_S8_His-AS"/>
</dbReference>
<evidence type="ECO:0000256" key="6">
    <source>
        <dbReference type="PROSITE-ProRule" id="PRU01240"/>
    </source>
</evidence>
<feature type="signal peptide" evidence="8">
    <location>
        <begin position="1"/>
        <end position="20"/>
    </location>
</feature>
<dbReference type="PROSITE" id="PS00136">
    <property type="entry name" value="SUBTILASE_ASP"/>
    <property type="match status" value="1"/>
</dbReference>
<organism evidence="10 11">
    <name type="scientific">Catenuloplanes niger</name>
    <dbReference type="NCBI Taxonomy" id="587534"/>
    <lineage>
        <taxon>Bacteria</taxon>
        <taxon>Bacillati</taxon>
        <taxon>Actinomycetota</taxon>
        <taxon>Actinomycetes</taxon>
        <taxon>Micromonosporales</taxon>
        <taxon>Micromonosporaceae</taxon>
        <taxon>Catenuloplanes</taxon>
    </lineage>
</organism>
<dbReference type="InterPro" id="IPR023827">
    <property type="entry name" value="Peptidase_S8_Asp-AS"/>
</dbReference>
<evidence type="ECO:0000259" key="9">
    <source>
        <dbReference type="Pfam" id="PF00082"/>
    </source>
</evidence>
<dbReference type="PROSITE" id="PS00138">
    <property type="entry name" value="SUBTILASE_SER"/>
    <property type="match status" value="1"/>
</dbReference>
<dbReference type="InterPro" id="IPR036852">
    <property type="entry name" value="Peptidase_S8/S53_dom_sf"/>
</dbReference>